<keyword evidence="11" id="KW-0325">Glycoprotein</keyword>
<evidence type="ECO:0000256" key="15">
    <source>
        <dbReference type="SAM" id="SignalP"/>
    </source>
</evidence>
<dbReference type="PANTHER" id="PTHR10441">
    <property type="entry name" value="CD8 ALPHA CHAIN"/>
    <property type="match status" value="1"/>
</dbReference>
<dbReference type="SUPFAM" id="SSF48726">
    <property type="entry name" value="Immunoglobulin"/>
    <property type="match status" value="1"/>
</dbReference>
<dbReference type="Proteomes" id="UP001488805">
    <property type="component" value="Unassembled WGS sequence"/>
</dbReference>
<keyword evidence="6 14" id="KW-1133">Transmembrane helix</keyword>
<evidence type="ECO:0000259" key="16">
    <source>
        <dbReference type="PROSITE" id="PS50835"/>
    </source>
</evidence>
<dbReference type="PANTHER" id="PTHR10441:SF2">
    <property type="entry name" value="T-CELL SURFACE GLYCOPROTEIN CD8 ALPHA CHAIN"/>
    <property type="match status" value="1"/>
</dbReference>
<reference evidence="17 18" key="1">
    <citation type="journal article" date="2024" name="Genome Biol. Evol.">
        <title>Chromosome-level genome assembly of the viviparous eelpout Zoarces viviparus.</title>
        <authorList>
            <person name="Fuhrmann N."/>
            <person name="Brasseur M.V."/>
            <person name="Bakowski C.E."/>
            <person name="Podsiadlowski L."/>
            <person name="Prost S."/>
            <person name="Krehenwinkel H."/>
            <person name="Mayer C."/>
        </authorList>
    </citation>
    <scope>NUCLEOTIDE SEQUENCE [LARGE SCALE GENOMIC DNA]</scope>
    <source>
        <strain evidence="17">NO-MEL_2022_Ind0_liver</strain>
    </source>
</reference>
<evidence type="ECO:0000256" key="8">
    <source>
        <dbReference type="ARBA" id="ARBA00023136"/>
    </source>
</evidence>
<evidence type="ECO:0000256" key="9">
    <source>
        <dbReference type="ARBA" id="ARBA00023139"/>
    </source>
</evidence>
<dbReference type="GO" id="GO:0002250">
    <property type="term" value="P:adaptive immune response"/>
    <property type="evidence" value="ECO:0007669"/>
    <property type="project" value="UniProtKB-KW"/>
</dbReference>
<keyword evidence="13" id="KW-0393">Immunoglobulin domain</keyword>
<feature type="signal peptide" evidence="15">
    <location>
        <begin position="1"/>
        <end position="21"/>
    </location>
</feature>
<dbReference type="PROSITE" id="PS50835">
    <property type="entry name" value="IG_LIKE"/>
    <property type="match status" value="1"/>
</dbReference>
<evidence type="ECO:0000256" key="4">
    <source>
        <dbReference type="ARBA" id="ARBA00022729"/>
    </source>
</evidence>
<dbReference type="Pfam" id="PF07686">
    <property type="entry name" value="V-set"/>
    <property type="match status" value="1"/>
</dbReference>
<dbReference type="GO" id="GO:0005886">
    <property type="term" value="C:plasma membrane"/>
    <property type="evidence" value="ECO:0007669"/>
    <property type="project" value="UniProtKB-SubCell"/>
</dbReference>
<keyword evidence="7" id="KW-1064">Adaptive immunity</keyword>
<dbReference type="EMBL" id="JBCEZU010000111">
    <property type="protein sequence ID" value="KAK9529367.1"/>
    <property type="molecule type" value="Genomic_DNA"/>
</dbReference>
<protein>
    <recommendedName>
        <fullName evidence="16">Ig-like domain-containing protein</fullName>
    </recommendedName>
</protein>
<evidence type="ECO:0000256" key="5">
    <source>
        <dbReference type="ARBA" id="ARBA00022859"/>
    </source>
</evidence>
<dbReference type="InterPro" id="IPR015468">
    <property type="entry name" value="CD8_asu"/>
</dbReference>
<feature type="domain" description="Ig-like" evidence="16">
    <location>
        <begin position="14"/>
        <end position="105"/>
    </location>
</feature>
<evidence type="ECO:0000256" key="6">
    <source>
        <dbReference type="ARBA" id="ARBA00022989"/>
    </source>
</evidence>
<dbReference type="InterPro" id="IPR036179">
    <property type="entry name" value="Ig-like_dom_sf"/>
</dbReference>
<dbReference type="CDD" id="cd00099">
    <property type="entry name" value="IgV"/>
    <property type="match status" value="1"/>
</dbReference>
<evidence type="ECO:0000256" key="13">
    <source>
        <dbReference type="ARBA" id="ARBA00023319"/>
    </source>
</evidence>
<evidence type="ECO:0000256" key="2">
    <source>
        <dbReference type="ARBA" id="ARBA00022475"/>
    </source>
</evidence>
<name>A0AAW1F3Z3_ZOAVI</name>
<organism evidence="17 18">
    <name type="scientific">Zoarces viviparus</name>
    <name type="common">Viviparous eelpout</name>
    <name type="synonym">Blennius viviparus</name>
    <dbReference type="NCBI Taxonomy" id="48416"/>
    <lineage>
        <taxon>Eukaryota</taxon>
        <taxon>Metazoa</taxon>
        <taxon>Chordata</taxon>
        <taxon>Craniata</taxon>
        <taxon>Vertebrata</taxon>
        <taxon>Euteleostomi</taxon>
        <taxon>Actinopterygii</taxon>
        <taxon>Neopterygii</taxon>
        <taxon>Teleostei</taxon>
        <taxon>Neoteleostei</taxon>
        <taxon>Acanthomorphata</taxon>
        <taxon>Eupercaria</taxon>
        <taxon>Perciformes</taxon>
        <taxon>Cottioidei</taxon>
        <taxon>Zoarcales</taxon>
        <taxon>Zoarcidae</taxon>
        <taxon>Zoarcinae</taxon>
        <taxon>Zoarces</taxon>
    </lineage>
</organism>
<comment type="subcellular location">
    <subcellularLocation>
        <location evidence="1">Cell membrane</location>
        <topology evidence="1">Single-pass type I membrane protein</topology>
    </subcellularLocation>
</comment>
<evidence type="ECO:0000256" key="10">
    <source>
        <dbReference type="ARBA" id="ARBA00023157"/>
    </source>
</evidence>
<evidence type="ECO:0000256" key="14">
    <source>
        <dbReference type="SAM" id="Phobius"/>
    </source>
</evidence>
<comment type="caution">
    <text evidence="17">The sequence shown here is derived from an EMBL/GenBank/DDBJ whole genome shotgun (WGS) entry which is preliminary data.</text>
</comment>
<keyword evidence="12" id="KW-0449">Lipoprotein</keyword>
<evidence type="ECO:0000313" key="17">
    <source>
        <dbReference type="EMBL" id="KAK9529367.1"/>
    </source>
</evidence>
<keyword evidence="10" id="KW-1015">Disulfide bond</keyword>
<sequence length="226" mass="25161">MNQMWILVILVFCQKMTSGAGEEMTAKEGDQVEIKCKPVEEGSMIIWFRVLDNGMEFIASFSKEGFPKSAMASFPSSTFSHSRIRDAILTLKSFNRARDSGIYSCASLIKGNEMRFGQVIRLVGEQVEVASEAPQIITTTAPTQCTTATPCVCNKIEDKKQGETSLQMLCSPIILGSMAASCGLLLLLLIIAILYCNRIRTRRCPHHYKRKPQMAPGKQMMTNRHV</sequence>
<evidence type="ECO:0000256" key="7">
    <source>
        <dbReference type="ARBA" id="ARBA00023130"/>
    </source>
</evidence>
<feature type="chain" id="PRO_5043351378" description="Ig-like domain-containing protein" evidence="15">
    <location>
        <begin position="22"/>
        <end position="226"/>
    </location>
</feature>
<dbReference type="InterPro" id="IPR013783">
    <property type="entry name" value="Ig-like_fold"/>
</dbReference>
<keyword evidence="5" id="KW-0391">Immunity</keyword>
<dbReference type="AlphaFoldDB" id="A0AAW1F3Z3"/>
<accession>A0AAW1F3Z3</accession>
<evidence type="ECO:0000256" key="11">
    <source>
        <dbReference type="ARBA" id="ARBA00023180"/>
    </source>
</evidence>
<proteinExistence type="predicted"/>
<keyword evidence="2" id="KW-1003">Cell membrane</keyword>
<keyword evidence="3 14" id="KW-0812">Transmembrane</keyword>
<keyword evidence="18" id="KW-1185">Reference proteome</keyword>
<evidence type="ECO:0000256" key="12">
    <source>
        <dbReference type="ARBA" id="ARBA00023288"/>
    </source>
</evidence>
<keyword evidence="8 14" id="KW-0472">Membrane</keyword>
<evidence type="ECO:0000256" key="3">
    <source>
        <dbReference type="ARBA" id="ARBA00022692"/>
    </source>
</evidence>
<dbReference type="InterPro" id="IPR013106">
    <property type="entry name" value="Ig_V-set"/>
</dbReference>
<evidence type="ECO:0000256" key="1">
    <source>
        <dbReference type="ARBA" id="ARBA00004251"/>
    </source>
</evidence>
<keyword evidence="9" id="KW-0564">Palmitate</keyword>
<gene>
    <name evidence="17" type="ORF">VZT92_013466</name>
</gene>
<feature type="transmembrane region" description="Helical" evidence="14">
    <location>
        <begin position="173"/>
        <end position="196"/>
    </location>
</feature>
<dbReference type="Gene3D" id="2.60.40.10">
    <property type="entry name" value="Immunoglobulins"/>
    <property type="match status" value="1"/>
</dbReference>
<evidence type="ECO:0000313" key="18">
    <source>
        <dbReference type="Proteomes" id="UP001488805"/>
    </source>
</evidence>
<dbReference type="InterPro" id="IPR007110">
    <property type="entry name" value="Ig-like_dom"/>
</dbReference>
<keyword evidence="4 15" id="KW-0732">Signal</keyword>